<keyword evidence="1" id="KW-1133">Transmembrane helix</keyword>
<organism evidence="3 4">
    <name type="scientific">Paenibacillus thailandensis</name>
    <dbReference type="NCBI Taxonomy" id="393250"/>
    <lineage>
        <taxon>Bacteria</taxon>
        <taxon>Bacillati</taxon>
        <taxon>Bacillota</taxon>
        <taxon>Bacilli</taxon>
        <taxon>Bacillales</taxon>
        <taxon>Paenibacillaceae</taxon>
        <taxon>Paenibacillus</taxon>
    </lineage>
</organism>
<dbReference type="Pfam" id="PF13559">
    <property type="entry name" value="DUF4129"/>
    <property type="match status" value="1"/>
</dbReference>
<dbReference type="RefSeq" id="WP_379270428.1">
    <property type="nucleotide sequence ID" value="NZ_JBHUGT010000023.1"/>
</dbReference>
<feature type="transmembrane region" description="Helical" evidence="1">
    <location>
        <begin position="44"/>
        <end position="62"/>
    </location>
</feature>
<sequence>MTEPTAPRIGRVSRFLIQGFAELFFYLPVPLIAAVYALDTPAAWVWLLTVPIGYAACAEAELKFKPARPITRMIAAAAAGIVYLFIAFMFTGHATALLLPLALVGAAAAVQGQRAARLGSWAAAFPGPAILAGIILHLAGQLAASNLAALADYGPFMAGCGIAAVAAALFIRNERQLSGEDEGRPGPAMAAFKRHNRGLTAILVAFIVIVGLFRIWQQWLETAAARIANAVISWLSRPGKELPTEEPPPAPPAPLLPEAEAPREPAAWLVWLEQAFKWIVGILVVAALAAAAFWLGRALYRIARKWLGRLLQRSRDTREFSEGYEDEVESLMTLTKWSEQWKGRLAEIMPGRNGGKAWNQMPGSQRVRYLYGSMLKRSIRKGYAFKPHLTPQETASDIQSWRQAGKDGEKELIRIYDDVRYGGAEPPLEETERLKRLLEEPN</sequence>
<feature type="transmembrane region" description="Helical" evidence="1">
    <location>
        <begin position="20"/>
        <end position="38"/>
    </location>
</feature>
<feature type="transmembrane region" description="Helical" evidence="1">
    <location>
        <begin position="150"/>
        <end position="171"/>
    </location>
</feature>
<keyword evidence="1" id="KW-0812">Transmembrane</keyword>
<dbReference type="EMBL" id="JBHUMY010000006">
    <property type="protein sequence ID" value="MFD2659742.1"/>
    <property type="molecule type" value="Genomic_DNA"/>
</dbReference>
<feature type="transmembrane region" description="Helical" evidence="1">
    <location>
        <begin position="278"/>
        <end position="300"/>
    </location>
</feature>
<protein>
    <submittedName>
        <fullName evidence="3">DUF4129 domain-containing protein</fullName>
    </submittedName>
</protein>
<reference evidence="4" key="1">
    <citation type="journal article" date="2019" name="Int. J. Syst. Evol. Microbiol.">
        <title>The Global Catalogue of Microorganisms (GCM) 10K type strain sequencing project: providing services to taxonomists for standard genome sequencing and annotation.</title>
        <authorList>
            <consortium name="The Broad Institute Genomics Platform"/>
            <consortium name="The Broad Institute Genome Sequencing Center for Infectious Disease"/>
            <person name="Wu L."/>
            <person name="Ma J."/>
        </authorList>
    </citation>
    <scope>NUCLEOTIDE SEQUENCE [LARGE SCALE GENOMIC DNA]</scope>
    <source>
        <strain evidence="4">TISTR 1827</strain>
    </source>
</reference>
<proteinExistence type="predicted"/>
<feature type="transmembrane region" description="Helical" evidence="1">
    <location>
        <begin position="122"/>
        <end position="144"/>
    </location>
</feature>
<dbReference type="Proteomes" id="UP001597493">
    <property type="component" value="Unassembled WGS sequence"/>
</dbReference>
<evidence type="ECO:0000313" key="3">
    <source>
        <dbReference type="EMBL" id="MFD2659742.1"/>
    </source>
</evidence>
<evidence type="ECO:0000313" key="4">
    <source>
        <dbReference type="Proteomes" id="UP001597493"/>
    </source>
</evidence>
<comment type="caution">
    <text evidence="3">The sequence shown here is derived from an EMBL/GenBank/DDBJ whole genome shotgun (WGS) entry which is preliminary data.</text>
</comment>
<gene>
    <name evidence="3" type="ORF">ACFSW5_05605</name>
</gene>
<keyword evidence="4" id="KW-1185">Reference proteome</keyword>
<name>A0ABW5QTQ5_9BACL</name>
<feature type="domain" description="Protein-glutamine gamma-glutamyltransferase-like C-terminal" evidence="2">
    <location>
        <begin position="370"/>
        <end position="439"/>
    </location>
</feature>
<evidence type="ECO:0000256" key="1">
    <source>
        <dbReference type="SAM" id="Phobius"/>
    </source>
</evidence>
<accession>A0ABW5QTQ5</accession>
<evidence type="ECO:0000259" key="2">
    <source>
        <dbReference type="Pfam" id="PF13559"/>
    </source>
</evidence>
<feature type="transmembrane region" description="Helical" evidence="1">
    <location>
        <begin position="198"/>
        <end position="216"/>
    </location>
</feature>
<keyword evidence="1" id="KW-0472">Membrane</keyword>
<dbReference type="InterPro" id="IPR025403">
    <property type="entry name" value="TgpA-like_C"/>
</dbReference>